<keyword evidence="6" id="KW-1133">Transmembrane helix</keyword>
<evidence type="ECO:0000313" key="8">
    <source>
        <dbReference type="Proteomes" id="UP000051682"/>
    </source>
</evidence>
<comment type="function">
    <text evidence="1">Involved in DNA recombination.</text>
</comment>
<accession>A0A0Q3PCD9</accession>
<proteinExistence type="inferred from homology"/>
<keyword evidence="6" id="KW-0472">Membrane</keyword>
<dbReference type="PANTHER" id="PTHR30563">
    <property type="entry name" value="DNA RECOMBINATION PROTEIN RMUC"/>
    <property type="match status" value="1"/>
</dbReference>
<keyword evidence="3 5" id="KW-0175">Coiled coil</keyword>
<feature type="transmembrane region" description="Helical" evidence="6">
    <location>
        <begin position="6"/>
        <end position="25"/>
    </location>
</feature>
<evidence type="ECO:0000256" key="1">
    <source>
        <dbReference type="ARBA" id="ARBA00003416"/>
    </source>
</evidence>
<dbReference type="Proteomes" id="UP000051682">
    <property type="component" value="Unassembled WGS sequence"/>
</dbReference>
<sequence>METTYLIIGFISGGILGAVILYFILKSSTVSRNSYDELNHLFIKSNSDLENSTLKINELSQNIAKEKEINLNQSDLMNDLKAEFAKVSAENTFLKAQKEETKRIQEEGTLQFENLANKILEEKSEKFTLTNKQNLDTLLKPLGENLESFKKRVNEVYENEARERHSLNSTIKLMLEQTTKVSQEANNLANALKGQTKTQGDWGEMILERILEDSGLTKDREYFKQQTIKNEDGDSLRPDFTLKLPGNQLVIIDSKVSLNAYEKMNSSESAEEKAQLRTLHIGSIKRHIDDLSRKRYDHISESLDFTIMFVPIEPAFLVAVQHDQNLWNYAYSRHVILVSPTNLIAFLKLISDLWKRDNLSQNALKISEAGAKLYDKLVGFVDNLEKVGKNMDLAQKSYSDAFSQLYTGRGNLIKRAEDLKNMGLQNKINKSLPQNMIDTSENQIDLSE</sequence>
<evidence type="ECO:0000313" key="7">
    <source>
        <dbReference type="EMBL" id="KQK27358.1"/>
    </source>
</evidence>
<dbReference type="PANTHER" id="PTHR30563:SF0">
    <property type="entry name" value="DNA RECOMBINATION PROTEIN RMUC"/>
    <property type="match status" value="1"/>
</dbReference>
<gene>
    <name evidence="7" type="ORF">AR438_03930</name>
</gene>
<evidence type="ECO:0000256" key="3">
    <source>
        <dbReference type="ARBA" id="ARBA00023054"/>
    </source>
</evidence>
<evidence type="ECO:0000256" key="4">
    <source>
        <dbReference type="ARBA" id="ARBA00023172"/>
    </source>
</evidence>
<keyword evidence="8" id="KW-1185">Reference proteome</keyword>
<keyword evidence="6" id="KW-0812">Transmembrane</keyword>
<comment type="caution">
    <text evidence="7">The sequence shown here is derived from an EMBL/GenBank/DDBJ whole genome shotgun (WGS) entry which is preliminary data.</text>
</comment>
<feature type="coiled-coil region" evidence="5">
    <location>
        <begin position="49"/>
        <end position="97"/>
    </location>
</feature>
<organism evidence="7 8">
    <name type="scientific">Chryseobacterium aquaticum</name>
    <dbReference type="NCBI Taxonomy" id="452084"/>
    <lineage>
        <taxon>Bacteria</taxon>
        <taxon>Pseudomonadati</taxon>
        <taxon>Bacteroidota</taxon>
        <taxon>Flavobacteriia</taxon>
        <taxon>Flavobacteriales</taxon>
        <taxon>Weeksellaceae</taxon>
        <taxon>Chryseobacterium group</taxon>
        <taxon>Chryseobacterium</taxon>
    </lineage>
</organism>
<evidence type="ECO:0000256" key="2">
    <source>
        <dbReference type="ARBA" id="ARBA00009840"/>
    </source>
</evidence>
<dbReference type="GO" id="GO:0006310">
    <property type="term" value="P:DNA recombination"/>
    <property type="evidence" value="ECO:0007669"/>
    <property type="project" value="UniProtKB-KW"/>
</dbReference>
<dbReference type="InterPro" id="IPR003798">
    <property type="entry name" value="DNA_recombination_RmuC"/>
</dbReference>
<dbReference type="RefSeq" id="WP_056012126.1">
    <property type="nucleotide sequence ID" value="NZ_LLYZ01000002.1"/>
</dbReference>
<protein>
    <submittedName>
        <fullName evidence="7">Recombinase RmuC</fullName>
    </submittedName>
</protein>
<reference evidence="7 8" key="1">
    <citation type="submission" date="2015-10" db="EMBL/GenBank/DDBJ databases">
        <title>Chryseobacterium aquaticum genome.</title>
        <authorList>
            <person name="Newman J.D."/>
            <person name="Ferguson M.B."/>
            <person name="Miller J.R."/>
        </authorList>
    </citation>
    <scope>NUCLEOTIDE SEQUENCE [LARGE SCALE GENOMIC DNA]</scope>
    <source>
        <strain evidence="7 8">KCTC 12483</strain>
    </source>
</reference>
<evidence type="ECO:0000256" key="5">
    <source>
        <dbReference type="SAM" id="Coils"/>
    </source>
</evidence>
<evidence type="ECO:0000256" key="6">
    <source>
        <dbReference type="SAM" id="Phobius"/>
    </source>
</evidence>
<name>A0A0Q3PCD9_9FLAO</name>
<dbReference type="STRING" id="452084.AR438_03930"/>
<dbReference type="EMBL" id="LLYZ01000002">
    <property type="protein sequence ID" value="KQK27358.1"/>
    <property type="molecule type" value="Genomic_DNA"/>
</dbReference>
<keyword evidence="4" id="KW-0233">DNA recombination</keyword>
<dbReference type="Pfam" id="PF02646">
    <property type="entry name" value="RmuC"/>
    <property type="match status" value="1"/>
</dbReference>
<dbReference type="OrthoDB" id="370725at2"/>
<dbReference type="AlphaFoldDB" id="A0A0Q3PCD9"/>
<comment type="similarity">
    <text evidence="2">Belongs to the RmuC family.</text>
</comment>